<dbReference type="OrthoDB" id="1202992at2"/>
<feature type="transmembrane region" description="Helical" evidence="1">
    <location>
        <begin position="28"/>
        <end position="46"/>
    </location>
</feature>
<reference evidence="2 3" key="1">
    <citation type="submission" date="2018-05" db="EMBL/GenBank/DDBJ databases">
        <title>Polaribacter aquimarinus sp. nov., isolated from sediment in a sediment of sea.</title>
        <authorList>
            <person name="Lu D."/>
        </authorList>
    </citation>
    <scope>NUCLEOTIDE SEQUENCE [LARGE SCALE GENOMIC DNA]</scope>
    <source>
        <strain evidence="2 3">ZY113</strain>
    </source>
</reference>
<feature type="transmembrane region" description="Helical" evidence="1">
    <location>
        <begin position="61"/>
        <end position="81"/>
    </location>
</feature>
<keyword evidence="1" id="KW-0812">Transmembrane</keyword>
<evidence type="ECO:0000256" key="1">
    <source>
        <dbReference type="SAM" id="Phobius"/>
    </source>
</evidence>
<dbReference type="EMBL" id="QFFG01000003">
    <property type="protein sequence ID" value="PWG05357.1"/>
    <property type="molecule type" value="Genomic_DNA"/>
</dbReference>
<accession>A0A2U2JAI8</accession>
<protein>
    <submittedName>
        <fullName evidence="2">Uncharacterized protein</fullName>
    </submittedName>
</protein>
<dbReference type="Proteomes" id="UP000245670">
    <property type="component" value="Unassembled WGS sequence"/>
</dbReference>
<proteinExistence type="predicted"/>
<sequence>MTKNKEIALLQKNQKALKKEIIEIKKKLPTYIIGAILFTFVGLFFLENNFYDFFGNGVDIILYGVILSATICLILVYVTYLKINKKKKESKAIGTKVYNIMKLADDSKNG</sequence>
<organism evidence="2 3">
    <name type="scientific">Polaribacter aquimarinus</name>
    <dbReference type="NCBI Taxonomy" id="2100726"/>
    <lineage>
        <taxon>Bacteria</taxon>
        <taxon>Pseudomonadati</taxon>
        <taxon>Bacteroidota</taxon>
        <taxon>Flavobacteriia</taxon>
        <taxon>Flavobacteriales</taxon>
        <taxon>Flavobacteriaceae</taxon>
    </lineage>
</organism>
<evidence type="ECO:0000313" key="2">
    <source>
        <dbReference type="EMBL" id="PWG05357.1"/>
    </source>
</evidence>
<keyword evidence="3" id="KW-1185">Reference proteome</keyword>
<dbReference type="RefSeq" id="WP_109404901.1">
    <property type="nucleotide sequence ID" value="NZ_QFFG01000003.1"/>
</dbReference>
<keyword evidence="1" id="KW-0472">Membrane</keyword>
<gene>
    <name evidence="2" type="ORF">DIS07_08985</name>
</gene>
<evidence type="ECO:0000313" key="3">
    <source>
        <dbReference type="Proteomes" id="UP000245670"/>
    </source>
</evidence>
<dbReference type="AlphaFoldDB" id="A0A2U2JAI8"/>
<keyword evidence="1" id="KW-1133">Transmembrane helix</keyword>
<comment type="caution">
    <text evidence="2">The sequence shown here is derived from an EMBL/GenBank/DDBJ whole genome shotgun (WGS) entry which is preliminary data.</text>
</comment>
<name>A0A2U2JAI8_9FLAO</name>